<dbReference type="PROSITE" id="PS50990">
    <property type="entry name" value="PEPTIDASE_C39"/>
    <property type="match status" value="1"/>
</dbReference>
<dbReference type="AlphaFoldDB" id="A0A4R5DXZ7"/>
<dbReference type="Gene3D" id="1.20.1560.10">
    <property type="entry name" value="ABC transporter type 1, transmembrane domain"/>
    <property type="match status" value="1"/>
</dbReference>
<dbReference type="GO" id="GO:0005886">
    <property type="term" value="C:plasma membrane"/>
    <property type="evidence" value="ECO:0007669"/>
    <property type="project" value="UniProtKB-SubCell"/>
</dbReference>
<evidence type="ECO:0000256" key="2">
    <source>
        <dbReference type="ARBA" id="ARBA00022692"/>
    </source>
</evidence>
<accession>A0A4R5DXZ7</accession>
<dbReference type="Proteomes" id="UP000294850">
    <property type="component" value="Unassembled WGS sequence"/>
</dbReference>
<keyword evidence="4 6" id="KW-0472">Membrane</keyword>
<dbReference type="Gene3D" id="3.90.70.10">
    <property type="entry name" value="Cysteine proteinases"/>
    <property type="match status" value="2"/>
</dbReference>
<proteinExistence type="predicted"/>
<comment type="subcellular location">
    <subcellularLocation>
        <location evidence="1">Cell membrane</location>
        <topology evidence="1">Multi-pass membrane protein</topology>
    </subcellularLocation>
</comment>
<dbReference type="OrthoDB" id="9760358at2"/>
<name>A0A4R5DXZ7_9BACT</name>
<feature type="domain" description="Peptidase C39" evidence="7">
    <location>
        <begin position="8"/>
        <end position="128"/>
    </location>
</feature>
<protein>
    <recommendedName>
        <fullName evidence="7">Peptidase C39 domain-containing protein</fullName>
    </recommendedName>
</protein>
<evidence type="ECO:0000256" key="1">
    <source>
        <dbReference type="ARBA" id="ARBA00004651"/>
    </source>
</evidence>
<feature type="compositionally biased region" description="Basic and acidic residues" evidence="5">
    <location>
        <begin position="148"/>
        <end position="159"/>
    </location>
</feature>
<evidence type="ECO:0000313" key="8">
    <source>
        <dbReference type="EMBL" id="TDE17061.1"/>
    </source>
</evidence>
<dbReference type="InterPro" id="IPR005074">
    <property type="entry name" value="Peptidase_C39"/>
</dbReference>
<dbReference type="Pfam" id="PF03412">
    <property type="entry name" value="Peptidase_C39"/>
    <property type="match status" value="1"/>
</dbReference>
<dbReference type="EMBL" id="SMFL01000002">
    <property type="protein sequence ID" value="TDE17061.1"/>
    <property type="molecule type" value="Genomic_DNA"/>
</dbReference>
<feature type="region of interest" description="Disordered" evidence="5">
    <location>
        <begin position="129"/>
        <end position="159"/>
    </location>
</feature>
<keyword evidence="9" id="KW-1185">Reference proteome</keyword>
<evidence type="ECO:0000256" key="5">
    <source>
        <dbReference type="SAM" id="MobiDB-lite"/>
    </source>
</evidence>
<keyword evidence="3 6" id="KW-1133">Transmembrane helix</keyword>
<evidence type="ECO:0000259" key="7">
    <source>
        <dbReference type="PROSITE" id="PS50990"/>
    </source>
</evidence>
<feature type="transmembrane region" description="Helical" evidence="6">
    <location>
        <begin position="270"/>
        <end position="291"/>
    </location>
</feature>
<keyword evidence="2 6" id="KW-0812">Transmembrane</keyword>
<feature type="transmembrane region" description="Helical" evidence="6">
    <location>
        <begin position="234"/>
        <end position="255"/>
    </location>
</feature>
<sequence>MSFTHYHQLDQMDCGPTCLRMVAKHYGKHFTAQTLREKAQISRDGVSMLGIAEAAQAIGFHSIGVKVTLDKLVEEAPLPCVLHWGQNHFVVLHAIGSRPSAIGRQMLARIWGGRRPGGRKQQIDMDPYLDTELQPDNNSPKTKYQGASEREGSDDLRPRHRQDIFHIADPAKGLITYTADEFEKKWLAGNKGNRKQGLALLLEPTPRFYVEEGEKVNGLRFGQLMEYLWQYKKLVVQLGLGTLVGSALSLLMPFLTQSVVDVGIGTQDLSFIHLILIAQMMLLLSTAAIGFSAQLDITPHQYAAQSNDPIRVSFQTDAVAGFVF</sequence>
<dbReference type="InterPro" id="IPR036640">
    <property type="entry name" value="ABC1_TM_sf"/>
</dbReference>
<dbReference type="SUPFAM" id="SSF90123">
    <property type="entry name" value="ABC transporter transmembrane region"/>
    <property type="match status" value="1"/>
</dbReference>
<comment type="caution">
    <text evidence="8">The sequence shown here is derived from an EMBL/GenBank/DDBJ whole genome shotgun (WGS) entry which is preliminary data.</text>
</comment>
<dbReference type="GO" id="GO:0006508">
    <property type="term" value="P:proteolysis"/>
    <property type="evidence" value="ECO:0007669"/>
    <property type="project" value="InterPro"/>
</dbReference>
<dbReference type="GO" id="GO:0008233">
    <property type="term" value="F:peptidase activity"/>
    <property type="evidence" value="ECO:0007669"/>
    <property type="project" value="InterPro"/>
</dbReference>
<organism evidence="8 9">
    <name type="scientific">Dyadobacter psychrotolerans</name>
    <dbReference type="NCBI Taxonomy" id="2541721"/>
    <lineage>
        <taxon>Bacteria</taxon>
        <taxon>Pseudomonadati</taxon>
        <taxon>Bacteroidota</taxon>
        <taxon>Cytophagia</taxon>
        <taxon>Cytophagales</taxon>
        <taxon>Spirosomataceae</taxon>
        <taxon>Dyadobacter</taxon>
    </lineage>
</organism>
<gene>
    <name evidence="8" type="ORF">E0F88_03920</name>
</gene>
<evidence type="ECO:0000256" key="6">
    <source>
        <dbReference type="SAM" id="Phobius"/>
    </source>
</evidence>
<reference evidence="8 9" key="1">
    <citation type="submission" date="2019-03" db="EMBL/GenBank/DDBJ databases">
        <title>Dyadobacter AR-3-6 sp. nov., isolated from arctic soil.</title>
        <authorList>
            <person name="Chaudhary D.K."/>
        </authorList>
    </citation>
    <scope>NUCLEOTIDE SEQUENCE [LARGE SCALE GENOMIC DNA]</scope>
    <source>
        <strain evidence="8 9">AR-3-6</strain>
    </source>
</reference>
<evidence type="ECO:0000256" key="3">
    <source>
        <dbReference type="ARBA" id="ARBA00022989"/>
    </source>
</evidence>
<dbReference type="GO" id="GO:0005524">
    <property type="term" value="F:ATP binding"/>
    <property type="evidence" value="ECO:0007669"/>
    <property type="project" value="InterPro"/>
</dbReference>
<evidence type="ECO:0000313" key="9">
    <source>
        <dbReference type="Proteomes" id="UP000294850"/>
    </source>
</evidence>
<evidence type="ECO:0000256" key="4">
    <source>
        <dbReference type="ARBA" id="ARBA00023136"/>
    </source>
</evidence>